<dbReference type="GO" id="GO:0035597">
    <property type="term" value="F:tRNA-2-methylthio-N(6)-dimethylallyladenosine(37) synthase activity"/>
    <property type="evidence" value="ECO:0007669"/>
    <property type="project" value="UniProtKB-EC"/>
</dbReference>
<dbReference type="InterPro" id="IPR006638">
    <property type="entry name" value="Elp3/MiaA/NifB-like_rSAM"/>
</dbReference>
<dbReference type="PANTHER" id="PTHR43020:SF2">
    <property type="entry name" value="MITOCHONDRIAL TRNA METHYLTHIOTRANSFERASE CDK5RAP1"/>
    <property type="match status" value="1"/>
</dbReference>
<dbReference type="InterPro" id="IPR058240">
    <property type="entry name" value="rSAM_sf"/>
</dbReference>
<dbReference type="InterPro" id="IPR023404">
    <property type="entry name" value="rSAM_horseshoe"/>
</dbReference>
<keyword evidence="5 13" id="KW-0479">Metal-binding</keyword>
<dbReference type="PANTHER" id="PTHR43020">
    <property type="entry name" value="CDK5 REGULATORY SUBUNIT-ASSOCIATED PROTEIN 1"/>
    <property type="match status" value="1"/>
</dbReference>
<comment type="subcellular location">
    <subcellularLocation>
        <location evidence="13">Cytoplasm</location>
    </subcellularLocation>
</comment>
<comment type="function">
    <text evidence="1 13">Catalyzes the methylthiolation of N6-(dimethylallyl)adenosine (i(6)A), leading to the formation of 2-methylthio-N6-(dimethylallyl)adenosine (ms(2)i(6)A) at position 37 in tRNAs that read codons beginning with uridine.</text>
</comment>
<dbReference type="InterPro" id="IPR038135">
    <property type="entry name" value="Methylthiotransferase_N_sf"/>
</dbReference>
<dbReference type="SFLD" id="SFLDF00273">
    <property type="entry name" value="(dimethylallyl)adenosine_tRNA"/>
    <property type="match status" value="1"/>
</dbReference>
<evidence type="ECO:0000256" key="8">
    <source>
        <dbReference type="ARBA" id="ARBA00033765"/>
    </source>
</evidence>
<dbReference type="PROSITE" id="PS51449">
    <property type="entry name" value="MTTASE_N"/>
    <property type="match status" value="1"/>
</dbReference>
<feature type="domain" description="Radical SAM core" evidence="16">
    <location>
        <begin position="165"/>
        <end position="395"/>
    </location>
</feature>
<dbReference type="InterPro" id="IPR006463">
    <property type="entry name" value="MiaB_methiolase"/>
</dbReference>
<dbReference type="HAMAP" id="MF_01864">
    <property type="entry name" value="tRNA_metthiotr_MiaB"/>
    <property type="match status" value="1"/>
</dbReference>
<evidence type="ECO:0000256" key="11">
    <source>
        <dbReference type="ARBA" id="ARBA00080698"/>
    </source>
</evidence>
<dbReference type="Gene3D" id="3.80.30.20">
    <property type="entry name" value="tm_1862 like domain"/>
    <property type="match status" value="1"/>
</dbReference>
<dbReference type="AlphaFoldDB" id="A0A412AZL4"/>
<feature type="binding site" evidence="13">
    <location>
        <position position="70"/>
    </location>
    <ligand>
        <name>[4Fe-4S] cluster</name>
        <dbReference type="ChEBI" id="CHEBI:49883"/>
        <label>1</label>
    </ligand>
</feature>
<dbReference type="SFLD" id="SFLDG01061">
    <property type="entry name" value="methylthiotransferase"/>
    <property type="match status" value="1"/>
</dbReference>
<dbReference type="SFLD" id="SFLDG01082">
    <property type="entry name" value="B12-binding_domain_containing"/>
    <property type="match status" value="1"/>
</dbReference>
<dbReference type="InterPro" id="IPR005839">
    <property type="entry name" value="Methylthiotransferase"/>
</dbReference>
<dbReference type="InterPro" id="IPR007197">
    <property type="entry name" value="rSAM"/>
</dbReference>
<reference evidence="17 18" key="1">
    <citation type="submission" date="2018-08" db="EMBL/GenBank/DDBJ databases">
        <title>A genome reference for cultivated species of the human gut microbiota.</title>
        <authorList>
            <person name="Zou Y."/>
            <person name="Xue W."/>
            <person name="Luo G."/>
        </authorList>
    </citation>
    <scope>NUCLEOTIDE SEQUENCE [LARGE SCALE GENOMIC DNA]</scope>
    <source>
        <strain evidence="17 18">AF28-26</strain>
    </source>
</reference>
<dbReference type="CDD" id="cd01335">
    <property type="entry name" value="Radical_SAM"/>
    <property type="match status" value="1"/>
</dbReference>
<comment type="cofactor">
    <cofactor evidence="13">
        <name>[4Fe-4S] cluster</name>
        <dbReference type="ChEBI" id="CHEBI:49883"/>
    </cofactor>
    <text evidence="13">Binds 2 [4Fe-4S] clusters. One cluster is coordinated with 3 cysteines and an exchangeable S-adenosyl-L-methionine.</text>
</comment>
<feature type="binding site" evidence="13">
    <location>
        <position position="183"/>
    </location>
    <ligand>
        <name>[4Fe-4S] cluster</name>
        <dbReference type="ChEBI" id="CHEBI:49883"/>
        <label>2</label>
        <note>4Fe-4S-S-AdoMet</note>
    </ligand>
</feature>
<feature type="binding site" evidence="13">
    <location>
        <position position="179"/>
    </location>
    <ligand>
        <name>[4Fe-4S] cluster</name>
        <dbReference type="ChEBI" id="CHEBI:49883"/>
        <label>2</label>
        <note>4Fe-4S-S-AdoMet</note>
    </ligand>
</feature>
<comment type="subunit">
    <text evidence="13">Monomer.</text>
</comment>
<evidence type="ECO:0000256" key="2">
    <source>
        <dbReference type="ARBA" id="ARBA00022485"/>
    </source>
</evidence>
<evidence type="ECO:0000256" key="9">
    <source>
        <dbReference type="ARBA" id="ARBA00051425"/>
    </source>
</evidence>
<dbReference type="GO" id="GO:0046872">
    <property type="term" value="F:metal ion binding"/>
    <property type="evidence" value="ECO:0007669"/>
    <property type="project" value="UniProtKB-KW"/>
</dbReference>
<dbReference type="SUPFAM" id="SSF102114">
    <property type="entry name" value="Radical SAM enzymes"/>
    <property type="match status" value="1"/>
</dbReference>
<comment type="caution">
    <text evidence="17">The sequence shown here is derived from an EMBL/GenBank/DDBJ whole genome shotgun (WGS) entry which is preliminary data.</text>
</comment>
<keyword evidence="13" id="KW-0819">tRNA processing</keyword>
<feature type="binding site" evidence="13">
    <location>
        <position position="34"/>
    </location>
    <ligand>
        <name>[4Fe-4S] cluster</name>
        <dbReference type="ChEBI" id="CHEBI:49883"/>
        <label>1</label>
    </ligand>
</feature>
<evidence type="ECO:0000313" key="17">
    <source>
        <dbReference type="EMBL" id="RGQ43306.1"/>
    </source>
</evidence>
<evidence type="ECO:0000256" key="3">
    <source>
        <dbReference type="ARBA" id="ARBA00022679"/>
    </source>
</evidence>
<keyword evidence="2 13" id="KW-0004">4Fe-4S</keyword>
<organism evidence="17 18">
    <name type="scientific">[Clostridium] leptum</name>
    <dbReference type="NCBI Taxonomy" id="1535"/>
    <lineage>
        <taxon>Bacteria</taxon>
        <taxon>Bacillati</taxon>
        <taxon>Bacillota</taxon>
        <taxon>Clostridia</taxon>
        <taxon>Eubacteriales</taxon>
        <taxon>Oscillospiraceae</taxon>
        <taxon>Oscillospiraceae incertae sedis</taxon>
    </lineage>
</organism>
<dbReference type="PROSITE" id="PS50926">
    <property type="entry name" value="TRAM"/>
    <property type="match status" value="1"/>
</dbReference>
<feature type="binding site" evidence="13">
    <location>
        <position position="104"/>
    </location>
    <ligand>
        <name>[4Fe-4S] cluster</name>
        <dbReference type="ChEBI" id="CHEBI:49883"/>
        <label>1</label>
    </ligand>
</feature>
<comment type="catalytic activity">
    <reaction evidence="9 13">
        <text>N(6)-dimethylallyladenosine(37) in tRNA + (sulfur carrier)-SH + AH2 + 2 S-adenosyl-L-methionine = 2-methylsulfanyl-N(6)-dimethylallyladenosine(37) in tRNA + (sulfur carrier)-H + 5'-deoxyadenosine + L-methionine + A + S-adenosyl-L-homocysteine + 2 H(+)</text>
        <dbReference type="Rhea" id="RHEA:37067"/>
        <dbReference type="Rhea" id="RHEA-COMP:10375"/>
        <dbReference type="Rhea" id="RHEA-COMP:10376"/>
        <dbReference type="Rhea" id="RHEA-COMP:14737"/>
        <dbReference type="Rhea" id="RHEA-COMP:14739"/>
        <dbReference type="ChEBI" id="CHEBI:13193"/>
        <dbReference type="ChEBI" id="CHEBI:15378"/>
        <dbReference type="ChEBI" id="CHEBI:17319"/>
        <dbReference type="ChEBI" id="CHEBI:17499"/>
        <dbReference type="ChEBI" id="CHEBI:29917"/>
        <dbReference type="ChEBI" id="CHEBI:57844"/>
        <dbReference type="ChEBI" id="CHEBI:57856"/>
        <dbReference type="ChEBI" id="CHEBI:59789"/>
        <dbReference type="ChEBI" id="CHEBI:64428"/>
        <dbReference type="ChEBI" id="CHEBI:74415"/>
        <dbReference type="ChEBI" id="CHEBI:74417"/>
        <dbReference type="EC" id="2.8.4.3"/>
    </reaction>
</comment>
<dbReference type="SMART" id="SM00729">
    <property type="entry name" value="Elp3"/>
    <property type="match status" value="1"/>
</dbReference>
<dbReference type="EC" id="2.8.4.3" evidence="8 13"/>
<dbReference type="GO" id="GO:0005829">
    <property type="term" value="C:cytosol"/>
    <property type="evidence" value="ECO:0007669"/>
    <property type="project" value="TreeGrafter"/>
</dbReference>
<evidence type="ECO:0000256" key="12">
    <source>
        <dbReference type="ARBA" id="ARBA00081141"/>
    </source>
</evidence>
<dbReference type="SFLD" id="SFLDS00029">
    <property type="entry name" value="Radical_SAM"/>
    <property type="match status" value="1"/>
</dbReference>
<dbReference type="PROSITE" id="PS01278">
    <property type="entry name" value="MTTASE_RADICAL"/>
    <property type="match status" value="1"/>
</dbReference>
<dbReference type="Pfam" id="PF01938">
    <property type="entry name" value="TRAM"/>
    <property type="match status" value="1"/>
</dbReference>
<keyword evidence="4 13" id="KW-0949">S-adenosyl-L-methionine</keyword>
<evidence type="ECO:0000259" key="15">
    <source>
        <dbReference type="PROSITE" id="PS51449"/>
    </source>
</evidence>
<dbReference type="Pfam" id="PF00919">
    <property type="entry name" value="UPF0004"/>
    <property type="match status" value="1"/>
</dbReference>
<evidence type="ECO:0000313" key="18">
    <source>
        <dbReference type="Proteomes" id="UP000284751"/>
    </source>
</evidence>
<evidence type="ECO:0000259" key="14">
    <source>
        <dbReference type="PROSITE" id="PS50926"/>
    </source>
</evidence>
<evidence type="ECO:0000256" key="10">
    <source>
        <dbReference type="ARBA" id="ARBA00068570"/>
    </source>
</evidence>
<evidence type="ECO:0000256" key="1">
    <source>
        <dbReference type="ARBA" id="ARBA00003234"/>
    </source>
</evidence>
<feature type="domain" description="MTTase N-terminal" evidence="15">
    <location>
        <begin position="25"/>
        <end position="143"/>
    </location>
</feature>
<dbReference type="NCBIfam" id="TIGR01574">
    <property type="entry name" value="miaB-methiolase"/>
    <property type="match status" value="1"/>
</dbReference>
<evidence type="ECO:0000256" key="7">
    <source>
        <dbReference type="ARBA" id="ARBA00023014"/>
    </source>
</evidence>
<keyword evidence="13" id="KW-0963">Cytoplasm</keyword>
<dbReference type="Proteomes" id="UP000284751">
    <property type="component" value="Unassembled WGS sequence"/>
</dbReference>
<evidence type="ECO:0000259" key="16">
    <source>
        <dbReference type="PROSITE" id="PS51918"/>
    </source>
</evidence>
<feature type="domain" description="TRAM" evidence="14">
    <location>
        <begin position="398"/>
        <end position="459"/>
    </location>
</feature>
<proteinExistence type="inferred from homology"/>
<evidence type="ECO:0000256" key="4">
    <source>
        <dbReference type="ARBA" id="ARBA00022691"/>
    </source>
</evidence>
<evidence type="ECO:0000256" key="6">
    <source>
        <dbReference type="ARBA" id="ARBA00023004"/>
    </source>
</evidence>
<dbReference type="EMBL" id="QRTC01000007">
    <property type="protein sequence ID" value="RGQ43306.1"/>
    <property type="molecule type" value="Genomic_DNA"/>
</dbReference>
<keyword evidence="6 13" id="KW-0408">Iron</keyword>
<accession>A0A412AZL4</accession>
<dbReference type="GO" id="GO:0051539">
    <property type="term" value="F:4 iron, 4 sulfur cluster binding"/>
    <property type="evidence" value="ECO:0007669"/>
    <property type="project" value="UniProtKB-UniRule"/>
</dbReference>
<dbReference type="NCBIfam" id="TIGR00089">
    <property type="entry name" value="MiaB/RimO family radical SAM methylthiotransferase"/>
    <property type="match status" value="1"/>
</dbReference>
<protein>
    <recommendedName>
        <fullName evidence="10 13">tRNA-2-methylthio-N(6)-dimethylallyladenosine synthase</fullName>
        <ecNumber evidence="8 13">2.8.4.3</ecNumber>
    </recommendedName>
    <alternativeName>
        <fullName evidence="12 13">(Dimethylallyl)adenosine tRNA methylthiotransferase MiaB</fullName>
    </alternativeName>
    <alternativeName>
        <fullName evidence="11 13">tRNA-i(6)A37 methylthiotransferase</fullName>
    </alternativeName>
</protein>
<dbReference type="InterPro" id="IPR002792">
    <property type="entry name" value="TRAM_dom"/>
</dbReference>
<keyword evidence="7 13" id="KW-0411">Iron-sulfur</keyword>
<evidence type="ECO:0000256" key="5">
    <source>
        <dbReference type="ARBA" id="ARBA00022723"/>
    </source>
</evidence>
<keyword evidence="3 13" id="KW-0808">Transferase</keyword>
<comment type="similarity">
    <text evidence="13">Belongs to the methylthiotransferase family. MiaB subfamily.</text>
</comment>
<dbReference type="FunFam" id="3.40.50.12160:FF:000003">
    <property type="entry name" value="CDK5 regulatory subunit-associated protein 1"/>
    <property type="match status" value="1"/>
</dbReference>
<dbReference type="Pfam" id="PF04055">
    <property type="entry name" value="Radical_SAM"/>
    <property type="match status" value="1"/>
</dbReference>
<evidence type="ECO:0000256" key="13">
    <source>
        <dbReference type="HAMAP-Rule" id="MF_01864"/>
    </source>
</evidence>
<dbReference type="FunFam" id="3.80.30.20:FF:000001">
    <property type="entry name" value="tRNA-2-methylthio-N(6)-dimethylallyladenosine synthase 2"/>
    <property type="match status" value="1"/>
</dbReference>
<name>A0A412AZL4_9FIRM</name>
<gene>
    <name evidence="13 17" type="primary">miaB</name>
    <name evidence="17" type="ORF">DWY99_03310</name>
</gene>
<sequence>MAVEPKEYTKLAAEIMAVRAKKETPLAMVRTYGCQQNVSDGEKIKGMLQQMGFGFTEDQEEADFILFNTCAIREHAEDRIFGNVGALKYLKRRNPSLIIALCGCMMEQEHVVERIRKSYPFVSLVFGTHSLSNFPQMVYETLTGAKRVFQRGGEDTIDENIPVRRDGHFKAWLPVMYGCDNFCSYCVVPYVRGRERSREPEAVLKEARQLIEGGYKDITLLGQNVNSYGKNLPEPVNFAKLLKKISDMEGDYWLRFMTSHPKDCTKELIDVMASSGHIAKHLHLPFQSGNNRVLKEMNRRYTREQYLEIIRYAREKMPGLSITSDVIVGFPGETYEEFQDTLSLIREVGFTALYTFIFSPRKGTPASGMPDPVSHKEKTRWFAELLKVQEEISVRRCASMVGKTVRGLVEEETSKPGVLNARTEENVTVEIPGGPEMIGSFRNILVTGAGSWVLKGNCI</sequence>
<dbReference type="InterPro" id="IPR020612">
    <property type="entry name" value="Methylthiotransferase_CS"/>
</dbReference>
<dbReference type="PROSITE" id="PS51918">
    <property type="entry name" value="RADICAL_SAM"/>
    <property type="match status" value="1"/>
</dbReference>
<dbReference type="Gene3D" id="3.40.50.12160">
    <property type="entry name" value="Methylthiotransferase, N-terminal domain"/>
    <property type="match status" value="1"/>
</dbReference>
<feature type="binding site" evidence="13">
    <location>
        <position position="186"/>
    </location>
    <ligand>
        <name>[4Fe-4S] cluster</name>
        <dbReference type="ChEBI" id="CHEBI:49883"/>
        <label>2</label>
        <note>4Fe-4S-S-AdoMet</note>
    </ligand>
</feature>
<dbReference type="InterPro" id="IPR013848">
    <property type="entry name" value="Methylthiotransferase_N"/>
</dbReference>